<dbReference type="EMBL" id="MU118374">
    <property type="protein sequence ID" value="KAF9642728.1"/>
    <property type="molecule type" value="Genomic_DNA"/>
</dbReference>
<accession>A0ACB6Z0F0</accession>
<comment type="caution">
    <text evidence="1">The sequence shown here is derived from an EMBL/GenBank/DDBJ whole genome shotgun (WGS) entry which is preliminary data.</text>
</comment>
<evidence type="ECO:0000313" key="2">
    <source>
        <dbReference type="Proteomes" id="UP000886501"/>
    </source>
</evidence>
<proteinExistence type="predicted"/>
<reference evidence="1" key="2">
    <citation type="journal article" date="2020" name="Nat. Commun.">
        <title>Large-scale genome sequencing of mycorrhizal fungi provides insights into the early evolution of symbiotic traits.</title>
        <authorList>
            <person name="Miyauchi S."/>
            <person name="Kiss E."/>
            <person name="Kuo A."/>
            <person name="Drula E."/>
            <person name="Kohler A."/>
            <person name="Sanchez-Garcia M."/>
            <person name="Morin E."/>
            <person name="Andreopoulos B."/>
            <person name="Barry K.W."/>
            <person name="Bonito G."/>
            <person name="Buee M."/>
            <person name="Carver A."/>
            <person name="Chen C."/>
            <person name="Cichocki N."/>
            <person name="Clum A."/>
            <person name="Culley D."/>
            <person name="Crous P.W."/>
            <person name="Fauchery L."/>
            <person name="Girlanda M."/>
            <person name="Hayes R.D."/>
            <person name="Keri Z."/>
            <person name="LaButti K."/>
            <person name="Lipzen A."/>
            <person name="Lombard V."/>
            <person name="Magnuson J."/>
            <person name="Maillard F."/>
            <person name="Murat C."/>
            <person name="Nolan M."/>
            <person name="Ohm R.A."/>
            <person name="Pangilinan J."/>
            <person name="Pereira M.F."/>
            <person name="Perotto S."/>
            <person name="Peter M."/>
            <person name="Pfister S."/>
            <person name="Riley R."/>
            <person name="Sitrit Y."/>
            <person name="Stielow J.B."/>
            <person name="Szollosi G."/>
            <person name="Zifcakova L."/>
            <person name="Stursova M."/>
            <person name="Spatafora J.W."/>
            <person name="Tedersoo L."/>
            <person name="Vaario L.M."/>
            <person name="Yamada A."/>
            <person name="Yan M."/>
            <person name="Wang P."/>
            <person name="Xu J."/>
            <person name="Bruns T."/>
            <person name="Baldrian P."/>
            <person name="Vilgalys R."/>
            <person name="Dunand C."/>
            <person name="Henrissat B."/>
            <person name="Grigoriev I.V."/>
            <person name="Hibbett D."/>
            <person name="Nagy L.G."/>
            <person name="Martin F.M."/>
        </authorList>
    </citation>
    <scope>NUCLEOTIDE SEQUENCE</scope>
    <source>
        <strain evidence="1">P2</strain>
    </source>
</reference>
<keyword evidence="2" id="KW-1185">Reference proteome</keyword>
<gene>
    <name evidence="1" type="ORF">BDM02DRAFT_3192785</name>
</gene>
<name>A0ACB6Z0F0_THEGA</name>
<sequence length="417" mass="47802">MTIALLIQWFCSGTGQKSTADVQRLIDDVILHEDFKAEDLQGVNLAGELKKLNTFESSLEDQGWKKGNVKISVPCPKNKVVESKAVEFEIEGLLYRDLTTIIKNACQDETTIDSFHTTPFKEMWKPSDNASPIRLYGEAYTSDEMISAYEEVQNIPPHLDHPDAENVVVELTPYLDATLLAQFGTAFLWPVYIYFGNLSKYIRSQPSSHVAHHAAYFPSLPDLFSDWYRETFGIVPSEATITHCKRELIQALWLLILSAPDFVQAYQYGIFICFANQVICRVFPRFFAYMADYPEKVLLAWYIQGLGTTVDGQRRAKLQTCDRRYRAKIEIAWKIIYKNGYVINSKAVNRIIGSESWTPTRSAFISVLSQFGLDFFSLFVMDLMHEFKLGVWKAVLTHLIWILYTQGAEVIAEFDRR</sequence>
<evidence type="ECO:0000313" key="1">
    <source>
        <dbReference type="EMBL" id="KAF9642728.1"/>
    </source>
</evidence>
<organism evidence="1 2">
    <name type="scientific">Thelephora ganbajun</name>
    <name type="common">Ganba fungus</name>
    <dbReference type="NCBI Taxonomy" id="370292"/>
    <lineage>
        <taxon>Eukaryota</taxon>
        <taxon>Fungi</taxon>
        <taxon>Dikarya</taxon>
        <taxon>Basidiomycota</taxon>
        <taxon>Agaricomycotina</taxon>
        <taxon>Agaricomycetes</taxon>
        <taxon>Thelephorales</taxon>
        <taxon>Thelephoraceae</taxon>
        <taxon>Thelephora</taxon>
    </lineage>
</organism>
<protein>
    <submittedName>
        <fullName evidence="1">Uncharacterized protein</fullName>
    </submittedName>
</protein>
<dbReference type="Proteomes" id="UP000886501">
    <property type="component" value="Unassembled WGS sequence"/>
</dbReference>
<reference evidence="1" key="1">
    <citation type="submission" date="2019-10" db="EMBL/GenBank/DDBJ databases">
        <authorList>
            <consortium name="DOE Joint Genome Institute"/>
            <person name="Kuo A."/>
            <person name="Miyauchi S."/>
            <person name="Kiss E."/>
            <person name="Drula E."/>
            <person name="Kohler A."/>
            <person name="Sanchez-Garcia M."/>
            <person name="Andreopoulos B."/>
            <person name="Barry K.W."/>
            <person name="Bonito G."/>
            <person name="Buee M."/>
            <person name="Carver A."/>
            <person name="Chen C."/>
            <person name="Cichocki N."/>
            <person name="Clum A."/>
            <person name="Culley D."/>
            <person name="Crous P.W."/>
            <person name="Fauchery L."/>
            <person name="Girlanda M."/>
            <person name="Hayes R."/>
            <person name="Keri Z."/>
            <person name="Labutti K."/>
            <person name="Lipzen A."/>
            <person name="Lombard V."/>
            <person name="Magnuson J."/>
            <person name="Maillard F."/>
            <person name="Morin E."/>
            <person name="Murat C."/>
            <person name="Nolan M."/>
            <person name="Ohm R."/>
            <person name="Pangilinan J."/>
            <person name="Pereira M."/>
            <person name="Perotto S."/>
            <person name="Peter M."/>
            <person name="Riley R."/>
            <person name="Sitrit Y."/>
            <person name="Stielow B."/>
            <person name="Szollosi G."/>
            <person name="Zifcakova L."/>
            <person name="Stursova M."/>
            <person name="Spatafora J.W."/>
            <person name="Tedersoo L."/>
            <person name="Vaario L.-M."/>
            <person name="Yamada A."/>
            <person name="Yan M."/>
            <person name="Wang P."/>
            <person name="Xu J."/>
            <person name="Bruns T."/>
            <person name="Baldrian P."/>
            <person name="Vilgalys R."/>
            <person name="Henrissat B."/>
            <person name="Grigoriev I.V."/>
            <person name="Hibbett D."/>
            <person name="Nagy L.G."/>
            <person name="Martin F.M."/>
        </authorList>
    </citation>
    <scope>NUCLEOTIDE SEQUENCE</scope>
    <source>
        <strain evidence="1">P2</strain>
    </source>
</reference>